<evidence type="ECO:0000256" key="1">
    <source>
        <dbReference type="ARBA" id="ARBA00022898"/>
    </source>
</evidence>
<evidence type="ECO:0000313" key="6">
    <source>
        <dbReference type="Proteomes" id="UP001236559"/>
    </source>
</evidence>
<dbReference type="Gene3D" id="3.20.20.10">
    <property type="entry name" value="Alanine racemase"/>
    <property type="match status" value="1"/>
</dbReference>
<dbReference type="CDD" id="cd00635">
    <property type="entry name" value="PLPDE_III_YBL036c_like"/>
    <property type="match status" value="1"/>
</dbReference>
<dbReference type="InterPro" id="IPR001608">
    <property type="entry name" value="Ala_racemase_N"/>
</dbReference>
<dbReference type="InterPro" id="IPR029066">
    <property type="entry name" value="PLP-binding_barrel"/>
</dbReference>
<feature type="modified residue" description="N6-(pyridoxal phosphate)lysine" evidence="2">
    <location>
        <position position="34"/>
    </location>
</feature>
<keyword evidence="1 2" id="KW-0663">Pyridoxal phosphate</keyword>
<dbReference type="PIRSF" id="PIRSF004848">
    <property type="entry name" value="YBL036c_PLPDEIII"/>
    <property type="match status" value="1"/>
</dbReference>
<protein>
    <recommendedName>
        <fullName evidence="2">Pyridoxal phosphate homeostasis protein</fullName>
        <shortName evidence="2">PLP homeostasis protein</shortName>
    </recommendedName>
</protein>
<proteinExistence type="inferred from homology"/>
<feature type="domain" description="Alanine racemase N-terminal" evidence="4">
    <location>
        <begin position="6"/>
        <end position="226"/>
    </location>
</feature>
<gene>
    <name evidence="5" type="ORF">J2S72_000103</name>
</gene>
<comment type="caution">
    <text evidence="5">The sequence shown here is derived from an EMBL/GenBank/DDBJ whole genome shotgun (WGS) entry which is preliminary data.</text>
</comment>
<name>A0ABU0AS65_9FIRM</name>
<comment type="similarity">
    <text evidence="2 3">Belongs to the pyridoxal phosphate-binding protein YggS/PROSC family.</text>
</comment>
<sequence length="230" mass="26180">MDIKKNLEEVLNNIELAEKRSVTGEKVKLIAVTKTHGIDIIEKAIELGVKDIGENKVQELTKKIEVLKDKVNYHMIGNLQSNKVKFIYNKVKLIHSLDRLSLAKEIEKRASQDDIKVNCLIQINIGDESTKGGIELRDTEKFVESLLEFNHIKIMGLMAIAPDTDDEKLLRTCFKNMFNIKEKIKSKGYEGLEMKYLSMGMSNDYEIAIEEGANMVRVGSKIFGARNYNI</sequence>
<dbReference type="InterPro" id="IPR011078">
    <property type="entry name" value="PyrdxlP_homeostasis"/>
</dbReference>
<evidence type="ECO:0000313" key="5">
    <source>
        <dbReference type="EMBL" id="MDQ0274107.1"/>
    </source>
</evidence>
<evidence type="ECO:0000256" key="2">
    <source>
        <dbReference type="HAMAP-Rule" id="MF_02087"/>
    </source>
</evidence>
<dbReference type="Proteomes" id="UP001236559">
    <property type="component" value="Unassembled WGS sequence"/>
</dbReference>
<dbReference type="HAMAP" id="MF_02087">
    <property type="entry name" value="PLP_homeostasis"/>
    <property type="match status" value="1"/>
</dbReference>
<dbReference type="NCBIfam" id="TIGR00044">
    <property type="entry name" value="YggS family pyridoxal phosphate-dependent enzyme"/>
    <property type="match status" value="1"/>
</dbReference>
<comment type="function">
    <text evidence="2">Pyridoxal 5'-phosphate (PLP)-binding protein, which is involved in PLP homeostasis.</text>
</comment>
<keyword evidence="6" id="KW-1185">Reference proteome</keyword>
<dbReference type="RefSeq" id="WP_023056361.1">
    <property type="nucleotide sequence ID" value="NZ_JAUSTN010000001.1"/>
</dbReference>
<accession>A0ABU0AS65</accession>
<dbReference type="PANTHER" id="PTHR10146">
    <property type="entry name" value="PROLINE SYNTHETASE CO-TRANSCRIBED BACTERIAL HOMOLOG PROTEIN"/>
    <property type="match status" value="1"/>
</dbReference>
<organism evidence="5 6">
    <name type="scientific">Peptoniphilus koenoeneniae</name>
    <dbReference type="NCBI Taxonomy" id="507751"/>
    <lineage>
        <taxon>Bacteria</taxon>
        <taxon>Bacillati</taxon>
        <taxon>Bacillota</taxon>
        <taxon>Tissierellia</taxon>
        <taxon>Tissierellales</taxon>
        <taxon>Peptoniphilaceae</taxon>
        <taxon>Peptoniphilus</taxon>
    </lineage>
</organism>
<evidence type="ECO:0000256" key="3">
    <source>
        <dbReference type="RuleBase" id="RU004514"/>
    </source>
</evidence>
<dbReference type="PANTHER" id="PTHR10146:SF14">
    <property type="entry name" value="PYRIDOXAL PHOSPHATE HOMEOSTASIS PROTEIN"/>
    <property type="match status" value="1"/>
</dbReference>
<evidence type="ECO:0000259" key="4">
    <source>
        <dbReference type="Pfam" id="PF01168"/>
    </source>
</evidence>
<reference evidence="5 6" key="1">
    <citation type="submission" date="2023-07" db="EMBL/GenBank/DDBJ databases">
        <title>Genomic Encyclopedia of Type Strains, Phase IV (KMG-IV): sequencing the most valuable type-strain genomes for metagenomic binning, comparative biology and taxonomic classification.</title>
        <authorList>
            <person name="Goeker M."/>
        </authorList>
    </citation>
    <scope>NUCLEOTIDE SEQUENCE [LARGE SCALE GENOMIC DNA]</scope>
    <source>
        <strain evidence="5 6">DSM 22616</strain>
    </source>
</reference>
<dbReference type="SUPFAM" id="SSF51419">
    <property type="entry name" value="PLP-binding barrel"/>
    <property type="match status" value="1"/>
</dbReference>
<dbReference type="Pfam" id="PF01168">
    <property type="entry name" value="Ala_racemase_N"/>
    <property type="match status" value="1"/>
</dbReference>
<dbReference type="EMBL" id="JAUSTN010000001">
    <property type="protein sequence ID" value="MDQ0274107.1"/>
    <property type="molecule type" value="Genomic_DNA"/>
</dbReference>